<evidence type="ECO:0000256" key="1">
    <source>
        <dbReference type="SAM" id="Phobius"/>
    </source>
</evidence>
<reference evidence="2 3" key="1">
    <citation type="submission" date="2014-04" db="EMBL/GenBank/DDBJ databases">
        <authorList>
            <consortium name="International Citrus Genome Consortium"/>
            <person name="Gmitter F."/>
            <person name="Chen C."/>
            <person name="Farmerie W."/>
            <person name="Harkins T."/>
            <person name="Desany B."/>
            <person name="Mohiuddin M."/>
            <person name="Kodira C."/>
            <person name="Borodovsky M."/>
            <person name="Lomsadze A."/>
            <person name="Burns P."/>
            <person name="Jenkins J."/>
            <person name="Prochnik S."/>
            <person name="Shu S."/>
            <person name="Chapman J."/>
            <person name="Pitluck S."/>
            <person name="Schmutz J."/>
            <person name="Rokhsar D."/>
        </authorList>
    </citation>
    <scope>NUCLEOTIDE SEQUENCE</scope>
</reference>
<feature type="transmembrane region" description="Helical" evidence="1">
    <location>
        <begin position="27"/>
        <end position="49"/>
    </location>
</feature>
<accession>A0A067DVG5</accession>
<dbReference type="Proteomes" id="UP000027120">
    <property type="component" value="Unassembled WGS sequence"/>
</dbReference>
<dbReference type="AlphaFoldDB" id="A0A067DVG5"/>
<keyword evidence="1" id="KW-1133">Transmembrane helix</keyword>
<gene>
    <name evidence="2" type="ORF">CISIN_1g032029mg</name>
</gene>
<keyword evidence="3" id="KW-1185">Reference proteome</keyword>
<keyword evidence="1" id="KW-0472">Membrane</keyword>
<organism evidence="2 3">
    <name type="scientific">Citrus sinensis</name>
    <name type="common">Sweet orange</name>
    <name type="synonym">Citrus aurantium var. sinensis</name>
    <dbReference type="NCBI Taxonomy" id="2711"/>
    <lineage>
        <taxon>Eukaryota</taxon>
        <taxon>Viridiplantae</taxon>
        <taxon>Streptophyta</taxon>
        <taxon>Embryophyta</taxon>
        <taxon>Tracheophyta</taxon>
        <taxon>Spermatophyta</taxon>
        <taxon>Magnoliopsida</taxon>
        <taxon>eudicotyledons</taxon>
        <taxon>Gunneridae</taxon>
        <taxon>Pentapetalae</taxon>
        <taxon>rosids</taxon>
        <taxon>malvids</taxon>
        <taxon>Sapindales</taxon>
        <taxon>Rutaceae</taxon>
        <taxon>Aurantioideae</taxon>
        <taxon>Citrus</taxon>
    </lineage>
</organism>
<dbReference type="EMBL" id="KK785246">
    <property type="protein sequence ID" value="KDO45560.1"/>
    <property type="molecule type" value="Genomic_DNA"/>
</dbReference>
<name>A0A067DVG5_CITSI</name>
<protein>
    <submittedName>
        <fullName evidence="2">Uncharacterized protein</fullName>
    </submittedName>
</protein>
<proteinExistence type="predicted"/>
<evidence type="ECO:0000313" key="3">
    <source>
        <dbReference type="Proteomes" id="UP000027120"/>
    </source>
</evidence>
<sequence length="148" mass="16423">MLAAFSSQSRFCFFGLVLRFAIGPLRVPMWFCVWGGSATCVAWVVSLVLRRPLLCFRNSSCLGGFARCFNTRLGGSFRGITSLPLLWTARACCGTWLGGLLESSPLSCCQMKTKGLGFFLNPRLHCMIESAFPQAVRARPVLRMLYSH</sequence>
<evidence type="ECO:0000313" key="2">
    <source>
        <dbReference type="EMBL" id="KDO45560.1"/>
    </source>
</evidence>
<keyword evidence="1" id="KW-0812">Transmembrane</keyword>